<dbReference type="Gene3D" id="3.30.70.100">
    <property type="match status" value="1"/>
</dbReference>
<dbReference type="GO" id="GO:0008381">
    <property type="term" value="F:mechanosensitive monoatomic ion channel activity"/>
    <property type="evidence" value="ECO:0007669"/>
    <property type="project" value="UniProtKB-ARBA"/>
</dbReference>
<dbReference type="PANTHER" id="PTHR43634">
    <property type="entry name" value="OW CONDUCTANCE MECHANOSENSITIVE CHANNEL"/>
    <property type="match status" value="1"/>
</dbReference>
<dbReference type="SUPFAM" id="SSF82689">
    <property type="entry name" value="Mechanosensitive channel protein MscS (YggB), C-terminal domain"/>
    <property type="match status" value="1"/>
</dbReference>
<feature type="domain" description="Mechanosensitive ion channel MscS C-terminal" evidence="9">
    <location>
        <begin position="261"/>
        <end position="349"/>
    </location>
</feature>
<evidence type="ECO:0000259" key="8">
    <source>
        <dbReference type="Pfam" id="PF00924"/>
    </source>
</evidence>
<comment type="caution">
    <text evidence="11">The sequence shown here is derived from an EMBL/GenBank/DDBJ whole genome shotgun (WGS) entry which is preliminary data.</text>
</comment>
<feature type="transmembrane region" description="Helical" evidence="7">
    <location>
        <begin position="70"/>
        <end position="92"/>
    </location>
</feature>
<comment type="similarity">
    <text evidence="2">Belongs to the MscS (TC 1.A.23) family.</text>
</comment>
<feature type="transmembrane region" description="Helical" evidence="7">
    <location>
        <begin position="162"/>
        <end position="183"/>
    </location>
</feature>
<dbReference type="SUPFAM" id="SSF50182">
    <property type="entry name" value="Sm-like ribonucleoproteins"/>
    <property type="match status" value="1"/>
</dbReference>
<dbReference type="Pfam" id="PF00924">
    <property type="entry name" value="MS_channel_2nd"/>
    <property type="match status" value="1"/>
</dbReference>
<reference evidence="11" key="1">
    <citation type="journal article" date="2014" name="Int. J. Syst. Evol. Microbiol.">
        <title>Complete genome sequence of Corynebacterium casei LMG S-19264T (=DSM 44701T), isolated from a smear-ripened cheese.</title>
        <authorList>
            <consortium name="US DOE Joint Genome Institute (JGI-PGF)"/>
            <person name="Walter F."/>
            <person name="Albersmeier A."/>
            <person name="Kalinowski J."/>
            <person name="Ruckert C."/>
        </authorList>
    </citation>
    <scope>NUCLEOTIDE SEQUENCE</scope>
    <source>
        <strain evidence="11">KCTC 42590</strain>
    </source>
</reference>
<comment type="subcellular location">
    <subcellularLocation>
        <location evidence="1">Cell membrane</location>
        <topology evidence="1">Multi-pass membrane protein</topology>
    </subcellularLocation>
</comment>
<reference evidence="11" key="2">
    <citation type="submission" date="2020-09" db="EMBL/GenBank/DDBJ databases">
        <authorList>
            <person name="Sun Q."/>
            <person name="Kim S."/>
        </authorList>
    </citation>
    <scope>NUCLEOTIDE SEQUENCE</scope>
    <source>
        <strain evidence="11">KCTC 42590</strain>
    </source>
</reference>
<feature type="domain" description="Mechanosensitive ion channel MscS" evidence="8">
    <location>
        <begin position="187"/>
        <end position="255"/>
    </location>
</feature>
<evidence type="ECO:0000256" key="3">
    <source>
        <dbReference type="ARBA" id="ARBA00022475"/>
    </source>
</evidence>
<dbReference type="InterPro" id="IPR010920">
    <property type="entry name" value="LSM_dom_sf"/>
</dbReference>
<keyword evidence="5 7" id="KW-1133">Transmembrane helix</keyword>
<evidence type="ECO:0000313" key="12">
    <source>
        <dbReference type="Proteomes" id="UP000630923"/>
    </source>
</evidence>
<evidence type="ECO:0000313" key="11">
    <source>
        <dbReference type="EMBL" id="GHF30557.1"/>
    </source>
</evidence>
<dbReference type="InterPro" id="IPR049278">
    <property type="entry name" value="MS_channel_C"/>
</dbReference>
<evidence type="ECO:0000256" key="5">
    <source>
        <dbReference type="ARBA" id="ARBA00022989"/>
    </source>
</evidence>
<evidence type="ECO:0000256" key="1">
    <source>
        <dbReference type="ARBA" id="ARBA00004651"/>
    </source>
</evidence>
<evidence type="ECO:0000256" key="4">
    <source>
        <dbReference type="ARBA" id="ARBA00022692"/>
    </source>
</evidence>
<dbReference type="Gene3D" id="2.30.30.60">
    <property type="match status" value="1"/>
</dbReference>
<feature type="domain" description="Mechanosensitive ion channel transmembrane helices 2/3" evidence="10">
    <location>
        <begin position="145"/>
        <end position="186"/>
    </location>
</feature>
<evidence type="ECO:0000259" key="9">
    <source>
        <dbReference type="Pfam" id="PF21082"/>
    </source>
</evidence>
<dbReference type="InterPro" id="IPR006686">
    <property type="entry name" value="MscS_channel_CS"/>
</dbReference>
<dbReference type="Proteomes" id="UP000630923">
    <property type="component" value="Unassembled WGS sequence"/>
</dbReference>
<gene>
    <name evidence="11" type="primary">ynaI</name>
    <name evidence="11" type="ORF">GCM10017044_27420</name>
</gene>
<dbReference type="SUPFAM" id="SSF82861">
    <property type="entry name" value="Mechanosensitive channel protein MscS (YggB), transmembrane region"/>
    <property type="match status" value="1"/>
</dbReference>
<evidence type="ECO:0000256" key="2">
    <source>
        <dbReference type="ARBA" id="ARBA00008017"/>
    </source>
</evidence>
<keyword evidence="12" id="KW-1185">Reference proteome</keyword>
<dbReference type="InterPro" id="IPR049142">
    <property type="entry name" value="MS_channel_1st"/>
</dbReference>
<dbReference type="RefSeq" id="WP_191253910.1">
    <property type="nucleotide sequence ID" value="NZ_BNCI01000002.1"/>
</dbReference>
<accession>A0A919AZ65</accession>
<dbReference type="PROSITE" id="PS01246">
    <property type="entry name" value="UPF0003"/>
    <property type="match status" value="1"/>
</dbReference>
<keyword evidence="4 7" id="KW-0812">Transmembrane</keyword>
<sequence length="384" mass="42591">MSELQEFFALVKDVWQNGVYGYDIGEILIAIIIFLGFIIFRRVFTYIVINRVKGWASRTKTDVDDAIIDAVEAPINFIPIVMGIFFGTSYLTLDAAGDQFVANINRSLIVFTIFWGLVRASSPVSELLEKADSFLTGAMITWLSKAIRIAFVLLGAATILEIWGIEVGPLIAGFGLFGVAVALGAQDLFKNLIAGLFVIGEKRFHAGDWILVEGIVEGTVEHIGFRTTTIIRFDKSPVYVPNAKLSDNAVTNFSRMSMRRIKWVIGLRYDSTAAMLQTVRDGIETYLTDNPKYAQPSDTSTFVRIDSFGSSSINILLYCFTKTTDWLEWLAIKEELLLEIKKIVEDAGTDFAFPSQSLYLEAIPGGMDPAPIPGNSPTMLETKE</sequence>
<evidence type="ECO:0000256" key="6">
    <source>
        <dbReference type="ARBA" id="ARBA00023136"/>
    </source>
</evidence>
<organism evidence="11 12">
    <name type="scientific">Kordiimonas sediminis</name>
    <dbReference type="NCBI Taxonomy" id="1735581"/>
    <lineage>
        <taxon>Bacteria</taxon>
        <taxon>Pseudomonadati</taxon>
        <taxon>Pseudomonadota</taxon>
        <taxon>Alphaproteobacteria</taxon>
        <taxon>Kordiimonadales</taxon>
        <taxon>Kordiimonadaceae</taxon>
        <taxon>Kordiimonas</taxon>
    </lineage>
</organism>
<dbReference type="Pfam" id="PF21088">
    <property type="entry name" value="MS_channel_1st"/>
    <property type="match status" value="1"/>
</dbReference>
<evidence type="ECO:0000259" key="10">
    <source>
        <dbReference type="Pfam" id="PF21088"/>
    </source>
</evidence>
<dbReference type="PANTHER" id="PTHR43634:SF2">
    <property type="entry name" value="LOW CONDUCTANCE MECHANOSENSITIVE CHANNEL YNAI"/>
    <property type="match status" value="1"/>
</dbReference>
<dbReference type="EMBL" id="BNCI01000002">
    <property type="protein sequence ID" value="GHF30557.1"/>
    <property type="molecule type" value="Genomic_DNA"/>
</dbReference>
<keyword evidence="3" id="KW-1003">Cell membrane</keyword>
<dbReference type="GO" id="GO:0005886">
    <property type="term" value="C:plasma membrane"/>
    <property type="evidence" value="ECO:0007669"/>
    <property type="project" value="UniProtKB-SubCell"/>
</dbReference>
<dbReference type="InterPro" id="IPR045042">
    <property type="entry name" value="YnaI-like"/>
</dbReference>
<feature type="transmembrane region" description="Helical" evidence="7">
    <location>
        <begin position="27"/>
        <end position="49"/>
    </location>
</feature>
<name>A0A919AZ65_9PROT</name>
<dbReference type="AlphaFoldDB" id="A0A919AZ65"/>
<feature type="transmembrane region" description="Helical" evidence="7">
    <location>
        <begin position="134"/>
        <end position="156"/>
    </location>
</feature>
<dbReference type="InterPro" id="IPR011014">
    <property type="entry name" value="MscS_channel_TM-2"/>
</dbReference>
<dbReference type="Pfam" id="PF21082">
    <property type="entry name" value="MS_channel_3rd"/>
    <property type="match status" value="1"/>
</dbReference>
<dbReference type="Gene3D" id="1.10.287.1260">
    <property type="match status" value="1"/>
</dbReference>
<proteinExistence type="inferred from homology"/>
<evidence type="ECO:0000256" key="7">
    <source>
        <dbReference type="SAM" id="Phobius"/>
    </source>
</evidence>
<dbReference type="InterPro" id="IPR011066">
    <property type="entry name" value="MscS_channel_C_sf"/>
</dbReference>
<protein>
    <submittedName>
        <fullName evidence="11">Mechanosensitive ion channel protein MscS</fullName>
    </submittedName>
</protein>
<keyword evidence="6 7" id="KW-0472">Membrane</keyword>
<dbReference type="InterPro" id="IPR006685">
    <property type="entry name" value="MscS_channel_2nd"/>
</dbReference>
<dbReference type="InterPro" id="IPR023408">
    <property type="entry name" value="MscS_beta-dom_sf"/>
</dbReference>